<evidence type="ECO:0000313" key="4">
    <source>
        <dbReference type="Proteomes" id="UP000306416"/>
    </source>
</evidence>
<feature type="domain" description="Response regulatory" evidence="2">
    <location>
        <begin position="7"/>
        <end position="122"/>
    </location>
</feature>
<evidence type="ECO:0000256" key="1">
    <source>
        <dbReference type="PROSITE-ProRule" id="PRU00169"/>
    </source>
</evidence>
<dbReference type="SMART" id="SM00448">
    <property type="entry name" value="REC"/>
    <property type="match status" value="1"/>
</dbReference>
<reference evidence="3 4" key="1">
    <citation type="submission" date="2019-04" db="EMBL/GenBank/DDBJ databases">
        <title>Geobacter oryzae sp. nov., ferric-reducing bacteria isolated from paddy soil.</title>
        <authorList>
            <person name="Xu Z."/>
            <person name="Masuda Y."/>
            <person name="Itoh H."/>
            <person name="Senoo K."/>
        </authorList>
    </citation>
    <scope>NUCLEOTIDE SEQUENCE [LARGE SCALE GENOMIC DNA]</scope>
    <source>
        <strain evidence="3 4">Red111</strain>
    </source>
</reference>
<name>A0A4V3NZQ3_9BACT</name>
<comment type="caution">
    <text evidence="3">The sequence shown here is derived from an EMBL/GenBank/DDBJ whole genome shotgun (WGS) entry which is preliminary data.</text>
</comment>
<accession>A0A4V3NZQ3</accession>
<keyword evidence="4" id="KW-1185">Reference proteome</keyword>
<dbReference type="PROSITE" id="PS50110">
    <property type="entry name" value="RESPONSE_REGULATORY"/>
    <property type="match status" value="1"/>
</dbReference>
<dbReference type="Proteomes" id="UP000306416">
    <property type="component" value="Unassembled WGS sequence"/>
</dbReference>
<dbReference type="Pfam" id="PF00072">
    <property type="entry name" value="Response_reg"/>
    <property type="match status" value="1"/>
</dbReference>
<dbReference type="RefSeq" id="WP_135870028.1">
    <property type="nucleotide sequence ID" value="NZ_SRSC01000002.1"/>
</dbReference>
<feature type="modified residue" description="4-aspartylphosphate" evidence="1">
    <location>
        <position position="57"/>
    </location>
</feature>
<gene>
    <name evidence="3" type="ORF">E4633_09620</name>
</gene>
<dbReference type="AlphaFoldDB" id="A0A4V3NZQ3"/>
<protein>
    <submittedName>
        <fullName evidence="3">Response regulator</fullName>
    </submittedName>
</protein>
<dbReference type="EMBL" id="SRSC01000002">
    <property type="protein sequence ID" value="TGU72552.1"/>
    <property type="molecule type" value="Genomic_DNA"/>
</dbReference>
<dbReference type="InterPro" id="IPR011006">
    <property type="entry name" value="CheY-like_superfamily"/>
</dbReference>
<dbReference type="Gene3D" id="3.40.50.2300">
    <property type="match status" value="1"/>
</dbReference>
<evidence type="ECO:0000313" key="3">
    <source>
        <dbReference type="EMBL" id="TGU72552.1"/>
    </source>
</evidence>
<organism evidence="3 4">
    <name type="scientific">Geomonas terrae</name>
    <dbReference type="NCBI Taxonomy" id="2562681"/>
    <lineage>
        <taxon>Bacteria</taxon>
        <taxon>Pseudomonadati</taxon>
        <taxon>Thermodesulfobacteriota</taxon>
        <taxon>Desulfuromonadia</taxon>
        <taxon>Geobacterales</taxon>
        <taxon>Geobacteraceae</taxon>
        <taxon>Geomonas</taxon>
    </lineage>
</organism>
<dbReference type="SUPFAM" id="SSF52172">
    <property type="entry name" value="CheY-like"/>
    <property type="match status" value="1"/>
</dbReference>
<evidence type="ECO:0000259" key="2">
    <source>
        <dbReference type="PROSITE" id="PS50110"/>
    </source>
</evidence>
<dbReference type="InterPro" id="IPR001789">
    <property type="entry name" value="Sig_transdc_resp-reg_receiver"/>
</dbReference>
<dbReference type="InterPro" id="IPR052048">
    <property type="entry name" value="ST_Response_Regulator"/>
</dbReference>
<sequence length="125" mass="13907">MALKDVRILIVDDESFFRDSLRETLEKIGFTVVGEATDGRQAVRQYLTHRPNITIMDVYMPEKNGIDATREILAIDRSANVLTSSASDCASDTQAVLKVGAKGVLKKPFEAREIYDTIKTILCGR</sequence>
<proteinExistence type="predicted"/>
<keyword evidence="1" id="KW-0597">Phosphoprotein</keyword>
<dbReference type="PANTHER" id="PTHR43228:SF1">
    <property type="entry name" value="TWO-COMPONENT RESPONSE REGULATOR ARR22"/>
    <property type="match status" value="1"/>
</dbReference>
<dbReference type="PANTHER" id="PTHR43228">
    <property type="entry name" value="TWO-COMPONENT RESPONSE REGULATOR"/>
    <property type="match status" value="1"/>
</dbReference>
<dbReference type="GO" id="GO:0000160">
    <property type="term" value="P:phosphorelay signal transduction system"/>
    <property type="evidence" value="ECO:0007669"/>
    <property type="project" value="InterPro"/>
</dbReference>